<dbReference type="Proteomes" id="UP000230069">
    <property type="component" value="Unassembled WGS sequence"/>
</dbReference>
<reference evidence="4 5" key="1">
    <citation type="submission" date="2017-09" db="EMBL/GenBank/DDBJ databases">
        <title>WGS assembly of Aquilegia coerulea Goldsmith.</title>
        <authorList>
            <person name="Hodges S."/>
            <person name="Kramer E."/>
            <person name="Nordborg M."/>
            <person name="Tomkins J."/>
            <person name="Borevitz J."/>
            <person name="Derieg N."/>
            <person name="Yan J."/>
            <person name="Mihaltcheva S."/>
            <person name="Hayes R.D."/>
            <person name="Rokhsar D."/>
        </authorList>
    </citation>
    <scope>NUCLEOTIDE SEQUENCE [LARGE SCALE GENOMIC DNA]</scope>
    <source>
        <strain evidence="5">cv. Goldsmith</strain>
    </source>
</reference>
<accession>A0A2G5CSA8</accession>
<feature type="compositionally biased region" description="Basic and acidic residues" evidence="1">
    <location>
        <begin position="11"/>
        <end position="20"/>
    </location>
</feature>
<dbReference type="EMBL" id="KZ305055">
    <property type="protein sequence ID" value="PIA34176.1"/>
    <property type="molecule type" value="Genomic_DNA"/>
</dbReference>
<evidence type="ECO:0000259" key="2">
    <source>
        <dbReference type="Pfam" id="PF00646"/>
    </source>
</evidence>
<name>A0A2G5CSA8_AQUCA</name>
<keyword evidence="5" id="KW-1185">Reference proteome</keyword>
<evidence type="ECO:0000259" key="3">
    <source>
        <dbReference type="Pfam" id="PF03478"/>
    </source>
</evidence>
<evidence type="ECO:0000256" key="1">
    <source>
        <dbReference type="SAM" id="MobiDB-lite"/>
    </source>
</evidence>
<dbReference type="SUPFAM" id="SSF81383">
    <property type="entry name" value="F-box domain"/>
    <property type="match status" value="1"/>
</dbReference>
<dbReference type="STRING" id="218851.A0A2G5CSA8"/>
<dbReference type="InParanoid" id="A0A2G5CSA8"/>
<dbReference type="Pfam" id="PF00646">
    <property type="entry name" value="F-box"/>
    <property type="match status" value="1"/>
</dbReference>
<dbReference type="InterPro" id="IPR001810">
    <property type="entry name" value="F-box_dom"/>
</dbReference>
<dbReference type="FunCoup" id="A0A2G5CSA8">
    <property type="interactions" value="991"/>
</dbReference>
<proteinExistence type="predicted"/>
<gene>
    <name evidence="4" type="ORF">AQUCO_03800035v1</name>
</gene>
<dbReference type="InterPro" id="IPR036047">
    <property type="entry name" value="F-box-like_dom_sf"/>
</dbReference>
<organism evidence="4 5">
    <name type="scientific">Aquilegia coerulea</name>
    <name type="common">Rocky mountain columbine</name>
    <dbReference type="NCBI Taxonomy" id="218851"/>
    <lineage>
        <taxon>Eukaryota</taxon>
        <taxon>Viridiplantae</taxon>
        <taxon>Streptophyta</taxon>
        <taxon>Embryophyta</taxon>
        <taxon>Tracheophyta</taxon>
        <taxon>Spermatophyta</taxon>
        <taxon>Magnoliopsida</taxon>
        <taxon>Ranunculales</taxon>
        <taxon>Ranunculaceae</taxon>
        <taxon>Thalictroideae</taxon>
        <taxon>Aquilegia</taxon>
    </lineage>
</organism>
<dbReference type="PANTHER" id="PTHR33127">
    <property type="entry name" value="TRANSMEMBRANE PROTEIN"/>
    <property type="match status" value="1"/>
</dbReference>
<sequence>MVSRTTNMEDPNDKGDQERTWEDLPTELLDLISSSLCLGDCIRFRLTCKSWISVTPPLRSNHLPMQPESGSQLPWLVSFRKVKNGVCNFYHPVSSDSYTMYIPELAGALLRNARYGWLLLSKKKSTCILLFNPFTTEIVNLPDLEDGDGPFQNMFFSSPPTSSDFVVYGLSTYTMVVYHKGENTWDTYSLRNPPKFKIFAAPCNPVFYGSVFYFLCTDGMLALFNPKAIEEESQWEIFPESALYCMSPNLAVSTTRNFIVEYNGEILAIFVGLVGKPISVFKLDHLKMKWDRLETLDDKAVFVSHQSSTLIPAGLKGIENRIYFPRLHGQDNSFYSLSTHNYHSFGSKDSCEEWLNSTEHWDCAWIHPTA</sequence>
<dbReference type="AlphaFoldDB" id="A0A2G5CSA8"/>
<feature type="region of interest" description="Disordered" evidence="1">
    <location>
        <begin position="1"/>
        <end position="20"/>
    </location>
</feature>
<dbReference type="CDD" id="cd09917">
    <property type="entry name" value="F-box_SF"/>
    <property type="match status" value="1"/>
</dbReference>
<dbReference type="Pfam" id="PF03478">
    <property type="entry name" value="Beta-prop_KIB1-4"/>
    <property type="match status" value="1"/>
</dbReference>
<evidence type="ECO:0000313" key="4">
    <source>
        <dbReference type="EMBL" id="PIA34176.1"/>
    </source>
</evidence>
<evidence type="ECO:0000313" key="5">
    <source>
        <dbReference type="Proteomes" id="UP000230069"/>
    </source>
</evidence>
<protein>
    <submittedName>
        <fullName evidence="4">Uncharacterized protein</fullName>
    </submittedName>
</protein>
<dbReference type="Gene3D" id="1.20.1280.50">
    <property type="match status" value="1"/>
</dbReference>
<feature type="domain" description="F-box" evidence="2">
    <location>
        <begin position="21"/>
        <end position="53"/>
    </location>
</feature>
<dbReference type="PANTHER" id="PTHR33127:SF5">
    <property type="entry name" value="TRANSMEMBRANE PROTEIN"/>
    <property type="match status" value="1"/>
</dbReference>
<feature type="domain" description="KIB1-4 beta-propeller" evidence="3">
    <location>
        <begin position="90"/>
        <end position="331"/>
    </location>
</feature>
<dbReference type="InterPro" id="IPR005174">
    <property type="entry name" value="KIB1-4_b-propeller"/>
</dbReference>
<dbReference type="OrthoDB" id="1863935at2759"/>